<dbReference type="InterPro" id="IPR005119">
    <property type="entry name" value="LysR_subst-bd"/>
</dbReference>
<dbReference type="Pfam" id="PF03466">
    <property type="entry name" value="LysR_substrate"/>
    <property type="match status" value="1"/>
</dbReference>
<dbReference type="PANTHER" id="PTHR30126:SF39">
    <property type="entry name" value="HTH-TYPE TRANSCRIPTIONAL REGULATOR CYSL"/>
    <property type="match status" value="1"/>
</dbReference>
<gene>
    <name evidence="6" type="ORF">JOC73_002284</name>
</gene>
<keyword evidence="4" id="KW-0804">Transcription</keyword>
<feature type="domain" description="HTH lysR-type" evidence="5">
    <location>
        <begin position="1"/>
        <end position="58"/>
    </location>
</feature>
<dbReference type="PRINTS" id="PR00039">
    <property type="entry name" value="HTHLYSR"/>
</dbReference>
<organism evidence="6 7">
    <name type="scientific">Alkaliphilus hydrothermalis</name>
    <dbReference type="NCBI Taxonomy" id="1482730"/>
    <lineage>
        <taxon>Bacteria</taxon>
        <taxon>Bacillati</taxon>
        <taxon>Bacillota</taxon>
        <taxon>Clostridia</taxon>
        <taxon>Peptostreptococcales</taxon>
        <taxon>Natronincolaceae</taxon>
        <taxon>Alkaliphilus</taxon>
    </lineage>
</organism>
<proteinExistence type="inferred from homology"/>
<accession>A0ABS2NRW3</accession>
<evidence type="ECO:0000256" key="4">
    <source>
        <dbReference type="ARBA" id="ARBA00023163"/>
    </source>
</evidence>
<keyword evidence="2" id="KW-0805">Transcription regulation</keyword>
<dbReference type="Gene3D" id="1.10.10.10">
    <property type="entry name" value="Winged helix-like DNA-binding domain superfamily/Winged helix DNA-binding domain"/>
    <property type="match status" value="1"/>
</dbReference>
<evidence type="ECO:0000313" key="6">
    <source>
        <dbReference type="EMBL" id="MBM7615710.1"/>
    </source>
</evidence>
<dbReference type="SUPFAM" id="SSF46785">
    <property type="entry name" value="Winged helix' DNA-binding domain"/>
    <property type="match status" value="1"/>
</dbReference>
<dbReference type="PROSITE" id="PS50931">
    <property type="entry name" value="HTH_LYSR"/>
    <property type="match status" value="1"/>
</dbReference>
<dbReference type="EMBL" id="JAFBEE010000016">
    <property type="protein sequence ID" value="MBM7615710.1"/>
    <property type="molecule type" value="Genomic_DNA"/>
</dbReference>
<keyword evidence="7" id="KW-1185">Reference proteome</keyword>
<protein>
    <submittedName>
        <fullName evidence="6">DNA-binding transcriptional LysR family regulator</fullName>
    </submittedName>
</protein>
<dbReference type="RefSeq" id="WP_204403219.1">
    <property type="nucleotide sequence ID" value="NZ_JAFBEE010000016.1"/>
</dbReference>
<comment type="caution">
    <text evidence="6">The sequence shown here is derived from an EMBL/GenBank/DDBJ whole genome shotgun (WGS) entry which is preliminary data.</text>
</comment>
<dbReference type="SUPFAM" id="SSF53850">
    <property type="entry name" value="Periplasmic binding protein-like II"/>
    <property type="match status" value="1"/>
</dbReference>
<dbReference type="InterPro" id="IPR036390">
    <property type="entry name" value="WH_DNA-bd_sf"/>
</dbReference>
<evidence type="ECO:0000256" key="3">
    <source>
        <dbReference type="ARBA" id="ARBA00023125"/>
    </source>
</evidence>
<evidence type="ECO:0000256" key="1">
    <source>
        <dbReference type="ARBA" id="ARBA00009437"/>
    </source>
</evidence>
<name>A0ABS2NRW3_9FIRM</name>
<sequence length="295" mass="34093">MLDLRIESFLTVCKHGSYTRAAEELCITQPAVTQHIKALEKQYGCSLIEYQNRELRLTKPGEMFYKYAKNLKASETLIMKKLKEVNQEKKTLKFASTLTIGEFTLAPIMADFIKQFHQYDITMYVDNTEKVLKMLENGEINFALVEGLFNRSDYEAKLFKLANFILIAPVNHPLVKKEKVVLDDLKQETILLREKGSGSRAVLERGLYDLNYSLDHFGKLIELGNVNVIKNMVKKEIGMSFMYKDAAQEEITRGELAQIKLADFEIRRGFNFIALKTCMEQRELQQFFSFFNSAC</sequence>
<evidence type="ECO:0000313" key="7">
    <source>
        <dbReference type="Proteomes" id="UP001314796"/>
    </source>
</evidence>
<dbReference type="GO" id="GO:0003677">
    <property type="term" value="F:DNA binding"/>
    <property type="evidence" value="ECO:0007669"/>
    <property type="project" value="UniProtKB-KW"/>
</dbReference>
<evidence type="ECO:0000256" key="2">
    <source>
        <dbReference type="ARBA" id="ARBA00023015"/>
    </source>
</evidence>
<keyword evidence="3 6" id="KW-0238">DNA-binding</keyword>
<dbReference type="Proteomes" id="UP001314796">
    <property type="component" value="Unassembled WGS sequence"/>
</dbReference>
<reference evidence="6 7" key="1">
    <citation type="submission" date="2021-01" db="EMBL/GenBank/DDBJ databases">
        <title>Genomic Encyclopedia of Type Strains, Phase IV (KMG-IV): sequencing the most valuable type-strain genomes for metagenomic binning, comparative biology and taxonomic classification.</title>
        <authorList>
            <person name="Goeker M."/>
        </authorList>
    </citation>
    <scope>NUCLEOTIDE SEQUENCE [LARGE SCALE GENOMIC DNA]</scope>
    <source>
        <strain evidence="6 7">DSM 25890</strain>
    </source>
</reference>
<comment type="similarity">
    <text evidence="1">Belongs to the LysR transcriptional regulatory family.</text>
</comment>
<dbReference type="Pfam" id="PF00126">
    <property type="entry name" value="HTH_1"/>
    <property type="match status" value="1"/>
</dbReference>
<dbReference type="Gene3D" id="3.40.190.10">
    <property type="entry name" value="Periplasmic binding protein-like II"/>
    <property type="match status" value="2"/>
</dbReference>
<dbReference type="InterPro" id="IPR000847">
    <property type="entry name" value="LysR_HTH_N"/>
</dbReference>
<dbReference type="PANTHER" id="PTHR30126">
    <property type="entry name" value="HTH-TYPE TRANSCRIPTIONAL REGULATOR"/>
    <property type="match status" value="1"/>
</dbReference>
<dbReference type="InterPro" id="IPR036388">
    <property type="entry name" value="WH-like_DNA-bd_sf"/>
</dbReference>
<evidence type="ECO:0000259" key="5">
    <source>
        <dbReference type="PROSITE" id="PS50931"/>
    </source>
</evidence>